<dbReference type="Pfam" id="PF00440">
    <property type="entry name" value="TetR_N"/>
    <property type="match status" value="1"/>
</dbReference>
<evidence type="ECO:0000256" key="2">
    <source>
        <dbReference type="PROSITE-ProRule" id="PRU00335"/>
    </source>
</evidence>
<protein>
    <submittedName>
        <fullName evidence="4">TetR/AcrR family transcriptional regulator</fullName>
    </submittedName>
</protein>
<dbReference type="RefSeq" id="WP_117822062.1">
    <property type="nucleotide sequence ID" value="NZ_JACOOX010000002.1"/>
</dbReference>
<proteinExistence type="predicted"/>
<dbReference type="PANTHER" id="PTHR43479">
    <property type="entry name" value="ACREF/ENVCD OPERON REPRESSOR-RELATED"/>
    <property type="match status" value="1"/>
</dbReference>
<keyword evidence="5" id="KW-1185">Reference proteome</keyword>
<dbReference type="PROSITE" id="PS01081">
    <property type="entry name" value="HTH_TETR_1"/>
    <property type="match status" value="1"/>
</dbReference>
<evidence type="ECO:0000313" key="5">
    <source>
        <dbReference type="Proteomes" id="UP000615234"/>
    </source>
</evidence>
<dbReference type="InterPro" id="IPR050624">
    <property type="entry name" value="HTH-type_Tx_Regulator"/>
</dbReference>
<dbReference type="PROSITE" id="PS50977">
    <property type="entry name" value="HTH_TETR_2"/>
    <property type="match status" value="1"/>
</dbReference>
<dbReference type="AlphaFoldDB" id="A0A8I0DSX8"/>
<sequence length="221" mass="25070">MRTIRESTKATKEAILASARDIFLEYGYQEASMRKIAARAGITPGAIYKHFSGKEDMFEEIFAESGNKLMLLSESMLHADFTSMTDDQLLQVLYSGISIRTFELLEDDMQLFHMLLKNDSGTYLSRFRKIYIEQCTGFAMQYYSELYKRGLASNQLSEKTVYILSSSEFSMVCEIIADDSCKNGITPECKQAFLEAMNILLHGLEAALGIKKQEEPKHGKN</sequence>
<dbReference type="PRINTS" id="PR00455">
    <property type="entry name" value="HTHTETR"/>
</dbReference>
<reference evidence="4 5" key="1">
    <citation type="submission" date="2020-08" db="EMBL/GenBank/DDBJ databases">
        <title>Genome public.</title>
        <authorList>
            <person name="Liu C."/>
            <person name="Sun Q."/>
        </authorList>
    </citation>
    <scope>NUCLEOTIDE SEQUENCE [LARGE SCALE GENOMIC DNA]</scope>
    <source>
        <strain evidence="4 5">NSJ-10</strain>
    </source>
</reference>
<dbReference type="Proteomes" id="UP000615234">
    <property type="component" value="Unassembled WGS sequence"/>
</dbReference>
<dbReference type="SUPFAM" id="SSF46689">
    <property type="entry name" value="Homeodomain-like"/>
    <property type="match status" value="1"/>
</dbReference>
<dbReference type="Gene3D" id="1.10.357.10">
    <property type="entry name" value="Tetracycline Repressor, domain 2"/>
    <property type="match status" value="1"/>
</dbReference>
<gene>
    <name evidence="4" type="ORF">H8S09_02615</name>
</gene>
<comment type="caution">
    <text evidence="4">The sequence shown here is derived from an EMBL/GenBank/DDBJ whole genome shotgun (WGS) entry which is preliminary data.</text>
</comment>
<dbReference type="InterPro" id="IPR023772">
    <property type="entry name" value="DNA-bd_HTH_TetR-type_CS"/>
</dbReference>
<organism evidence="4 5">
    <name type="scientific">Coprococcus hominis</name>
    <name type="common">ex Liu et al. 2022</name>
    <dbReference type="NCBI Taxonomy" id="2763039"/>
    <lineage>
        <taxon>Bacteria</taxon>
        <taxon>Bacillati</taxon>
        <taxon>Bacillota</taxon>
        <taxon>Clostridia</taxon>
        <taxon>Lachnospirales</taxon>
        <taxon>Lachnospiraceae</taxon>
        <taxon>Coprococcus</taxon>
    </lineage>
</organism>
<feature type="domain" description="HTH tetR-type" evidence="3">
    <location>
        <begin position="9"/>
        <end position="69"/>
    </location>
</feature>
<dbReference type="InterPro" id="IPR001647">
    <property type="entry name" value="HTH_TetR"/>
</dbReference>
<dbReference type="PANTHER" id="PTHR43479:SF11">
    <property type="entry name" value="ACREF_ENVCD OPERON REPRESSOR-RELATED"/>
    <property type="match status" value="1"/>
</dbReference>
<evidence type="ECO:0000313" key="4">
    <source>
        <dbReference type="EMBL" id="MBC5661794.1"/>
    </source>
</evidence>
<name>A0A8I0DSX8_9FIRM</name>
<keyword evidence="1 2" id="KW-0238">DNA-binding</keyword>
<evidence type="ECO:0000256" key="1">
    <source>
        <dbReference type="ARBA" id="ARBA00023125"/>
    </source>
</evidence>
<accession>A0A8I0DSX8</accession>
<feature type="DNA-binding region" description="H-T-H motif" evidence="2">
    <location>
        <begin position="32"/>
        <end position="51"/>
    </location>
</feature>
<dbReference type="EMBL" id="JACOOX010000002">
    <property type="protein sequence ID" value="MBC5661794.1"/>
    <property type="molecule type" value="Genomic_DNA"/>
</dbReference>
<dbReference type="InterPro" id="IPR009057">
    <property type="entry name" value="Homeodomain-like_sf"/>
</dbReference>
<dbReference type="GO" id="GO:0003677">
    <property type="term" value="F:DNA binding"/>
    <property type="evidence" value="ECO:0007669"/>
    <property type="project" value="UniProtKB-UniRule"/>
</dbReference>
<evidence type="ECO:0000259" key="3">
    <source>
        <dbReference type="PROSITE" id="PS50977"/>
    </source>
</evidence>